<dbReference type="EMBL" id="CAVMJV010000022">
    <property type="protein sequence ID" value="CAK5072628.1"/>
    <property type="molecule type" value="Genomic_DNA"/>
</dbReference>
<dbReference type="Proteomes" id="UP001497535">
    <property type="component" value="Unassembled WGS sequence"/>
</dbReference>
<comment type="caution">
    <text evidence="1">The sequence shown here is derived from an EMBL/GenBank/DDBJ whole genome shotgun (WGS) entry which is preliminary data.</text>
</comment>
<protein>
    <submittedName>
        <fullName evidence="1">Uncharacterized protein</fullName>
    </submittedName>
</protein>
<evidence type="ECO:0000313" key="2">
    <source>
        <dbReference type="Proteomes" id="UP001497535"/>
    </source>
</evidence>
<organism evidence="1 2">
    <name type="scientific">Meloidogyne enterolobii</name>
    <name type="common">Root-knot nematode worm</name>
    <name type="synonym">Meloidogyne mayaguensis</name>
    <dbReference type="NCBI Taxonomy" id="390850"/>
    <lineage>
        <taxon>Eukaryota</taxon>
        <taxon>Metazoa</taxon>
        <taxon>Ecdysozoa</taxon>
        <taxon>Nematoda</taxon>
        <taxon>Chromadorea</taxon>
        <taxon>Rhabditida</taxon>
        <taxon>Tylenchina</taxon>
        <taxon>Tylenchomorpha</taxon>
        <taxon>Tylenchoidea</taxon>
        <taxon>Meloidogynidae</taxon>
        <taxon>Meloidogyninae</taxon>
        <taxon>Meloidogyne</taxon>
    </lineage>
</organism>
<gene>
    <name evidence="1" type="ORF">MENTE1834_LOCUS19326</name>
</gene>
<keyword evidence="2" id="KW-1185">Reference proteome</keyword>
<accession>A0ACB0Z1B0</accession>
<name>A0ACB0Z1B0_MELEN</name>
<reference evidence="1" key="1">
    <citation type="submission" date="2023-11" db="EMBL/GenBank/DDBJ databases">
        <authorList>
            <person name="Poullet M."/>
        </authorList>
    </citation>
    <scope>NUCLEOTIDE SEQUENCE</scope>
    <source>
        <strain evidence="1">E1834</strain>
    </source>
</reference>
<proteinExistence type="predicted"/>
<evidence type="ECO:0000313" key="1">
    <source>
        <dbReference type="EMBL" id="CAK5072628.1"/>
    </source>
</evidence>
<sequence>MYYYLTFSILSLIFVMNYSILCLPTKVEKCVADYLLVNKDVKTKIFAEKIGEEWIVKRGVTTGELFTDFLIDKEVMLKSMNKSYRKICSKVLNKYLSEKYNEKYNEGYFNKIKNYIYWWNEIDENTLNIRELFTENKKDYLIVSEKYQKKLGKRRFMKYFLFNKG</sequence>